<protein>
    <recommendedName>
        <fullName evidence="4">Secreted protein</fullName>
    </recommendedName>
</protein>
<dbReference type="InParanoid" id="A0A3N4LKG4"/>
<dbReference type="Proteomes" id="UP000267821">
    <property type="component" value="Unassembled WGS sequence"/>
</dbReference>
<gene>
    <name evidence="2" type="ORF">L211DRAFT_280831</name>
</gene>
<feature type="signal peptide" evidence="1">
    <location>
        <begin position="1"/>
        <end position="23"/>
    </location>
</feature>
<keyword evidence="1" id="KW-0732">Signal</keyword>
<organism evidence="2 3">
    <name type="scientific">Terfezia boudieri ATCC MYA-4762</name>
    <dbReference type="NCBI Taxonomy" id="1051890"/>
    <lineage>
        <taxon>Eukaryota</taxon>
        <taxon>Fungi</taxon>
        <taxon>Dikarya</taxon>
        <taxon>Ascomycota</taxon>
        <taxon>Pezizomycotina</taxon>
        <taxon>Pezizomycetes</taxon>
        <taxon>Pezizales</taxon>
        <taxon>Pezizaceae</taxon>
        <taxon>Terfezia</taxon>
    </lineage>
</organism>
<keyword evidence="3" id="KW-1185">Reference proteome</keyword>
<dbReference type="EMBL" id="ML121547">
    <property type="protein sequence ID" value="RPB23256.1"/>
    <property type="molecule type" value="Genomic_DNA"/>
</dbReference>
<evidence type="ECO:0000313" key="3">
    <source>
        <dbReference type="Proteomes" id="UP000267821"/>
    </source>
</evidence>
<proteinExistence type="predicted"/>
<name>A0A3N4LKG4_9PEZI</name>
<evidence type="ECO:0000256" key="1">
    <source>
        <dbReference type="SAM" id="SignalP"/>
    </source>
</evidence>
<evidence type="ECO:0000313" key="2">
    <source>
        <dbReference type="EMBL" id="RPB23256.1"/>
    </source>
</evidence>
<evidence type="ECO:0008006" key="4">
    <source>
        <dbReference type="Google" id="ProtNLM"/>
    </source>
</evidence>
<sequence>MHSIEHLLSLVCILLHQLSLFLCFCELPPTLTFSSSLRSPTAYECPSFVFELEFSLPACYDLIDEQYRDGTTFESQRSTVR</sequence>
<accession>A0A3N4LKG4</accession>
<feature type="chain" id="PRO_5017938494" description="Secreted protein" evidence="1">
    <location>
        <begin position="24"/>
        <end position="81"/>
    </location>
</feature>
<dbReference type="AlphaFoldDB" id="A0A3N4LKG4"/>
<reference evidence="2 3" key="1">
    <citation type="journal article" date="2018" name="Nat. Ecol. Evol.">
        <title>Pezizomycetes genomes reveal the molecular basis of ectomycorrhizal truffle lifestyle.</title>
        <authorList>
            <person name="Murat C."/>
            <person name="Payen T."/>
            <person name="Noel B."/>
            <person name="Kuo A."/>
            <person name="Morin E."/>
            <person name="Chen J."/>
            <person name="Kohler A."/>
            <person name="Krizsan K."/>
            <person name="Balestrini R."/>
            <person name="Da Silva C."/>
            <person name="Montanini B."/>
            <person name="Hainaut M."/>
            <person name="Levati E."/>
            <person name="Barry K.W."/>
            <person name="Belfiori B."/>
            <person name="Cichocki N."/>
            <person name="Clum A."/>
            <person name="Dockter R.B."/>
            <person name="Fauchery L."/>
            <person name="Guy J."/>
            <person name="Iotti M."/>
            <person name="Le Tacon F."/>
            <person name="Lindquist E.A."/>
            <person name="Lipzen A."/>
            <person name="Malagnac F."/>
            <person name="Mello A."/>
            <person name="Molinier V."/>
            <person name="Miyauchi S."/>
            <person name="Poulain J."/>
            <person name="Riccioni C."/>
            <person name="Rubini A."/>
            <person name="Sitrit Y."/>
            <person name="Splivallo R."/>
            <person name="Traeger S."/>
            <person name="Wang M."/>
            <person name="Zifcakova L."/>
            <person name="Wipf D."/>
            <person name="Zambonelli A."/>
            <person name="Paolocci F."/>
            <person name="Nowrousian M."/>
            <person name="Ottonello S."/>
            <person name="Baldrian P."/>
            <person name="Spatafora J.W."/>
            <person name="Henrissat B."/>
            <person name="Nagy L.G."/>
            <person name="Aury J.M."/>
            <person name="Wincker P."/>
            <person name="Grigoriev I.V."/>
            <person name="Bonfante P."/>
            <person name="Martin F.M."/>
        </authorList>
    </citation>
    <scope>NUCLEOTIDE SEQUENCE [LARGE SCALE GENOMIC DNA]</scope>
    <source>
        <strain evidence="2 3">ATCC MYA-4762</strain>
    </source>
</reference>